<protein>
    <recommendedName>
        <fullName evidence="8">Cell division protein ZipA</fullName>
    </recommendedName>
</protein>
<evidence type="ECO:0000313" key="12">
    <source>
        <dbReference type="EMBL" id="SKA59801.1"/>
    </source>
</evidence>
<dbReference type="Pfam" id="PF04354">
    <property type="entry name" value="ZipA_C"/>
    <property type="match status" value="1"/>
</dbReference>
<dbReference type="GO" id="GO:0005886">
    <property type="term" value="C:plasma membrane"/>
    <property type="evidence" value="ECO:0007669"/>
    <property type="project" value="UniProtKB-SubCell"/>
</dbReference>
<dbReference type="GO" id="GO:0032153">
    <property type="term" value="C:cell division site"/>
    <property type="evidence" value="ECO:0007669"/>
    <property type="project" value="TreeGrafter"/>
</dbReference>
<proteinExistence type="inferred from homology"/>
<keyword evidence="13" id="KW-1185">Reference proteome</keyword>
<organism evidence="12 13">
    <name type="scientific">Succinivibrio dextrinosolvens DSM 3072</name>
    <dbReference type="NCBI Taxonomy" id="1123324"/>
    <lineage>
        <taxon>Bacteria</taxon>
        <taxon>Pseudomonadati</taxon>
        <taxon>Pseudomonadota</taxon>
        <taxon>Gammaproteobacteria</taxon>
        <taxon>Aeromonadales</taxon>
        <taxon>Succinivibrionaceae</taxon>
        <taxon>Succinivibrio</taxon>
    </lineage>
</organism>
<dbReference type="PANTHER" id="PTHR38685:SF1">
    <property type="entry name" value="CELL DIVISION PROTEIN ZIPA"/>
    <property type="match status" value="1"/>
</dbReference>
<evidence type="ECO:0000256" key="7">
    <source>
        <dbReference type="ARBA" id="ARBA00023306"/>
    </source>
</evidence>
<evidence type="ECO:0000256" key="8">
    <source>
        <dbReference type="RuleBase" id="RU003612"/>
    </source>
</evidence>
<dbReference type="InterPro" id="IPR007449">
    <property type="entry name" value="ZipA_FtsZ-bd_C"/>
</dbReference>
<dbReference type="SMART" id="SM00771">
    <property type="entry name" value="ZipA_C"/>
    <property type="match status" value="1"/>
</dbReference>
<keyword evidence="1 9" id="KW-1003">Cell membrane</keyword>
<keyword evidence="7 8" id="KW-0131">Cell cycle</keyword>
<evidence type="ECO:0000313" key="13">
    <source>
        <dbReference type="Proteomes" id="UP000242432"/>
    </source>
</evidence>
<evidence type="ECO:0000256" key="6">
    <source>
        <dbReference type="ARBA" id="ARBA00023136"/>
    </source>
</evidence>
<feature type="transmembrane region" description="Helical" evidence="10">
    <location>
        <begin position="6"/>
        <end position="29"/>
    </location>
</feature>
<dbReference type="GO" id="GO:0000917">
    <property type="term" value="P:division septum assembly"/>
    <property type="evidence" value="ECO:0007669"/>
    <property type="project" value="TreeGrafter"/>
</dbReference>
<dbReference type="AlphaFoldDB" id="A0A1T4V5J5"/>
<comment type="function">
    <text evidence="8">Essential cell division protein that stabilizes the FtsZ protofilaments by cross-linking them and that serves as a cytoplasmic membrane anchor for the Z ring. Also required for the recruitment to the septal ring of downstream cell division proteins.</text>
</comment>
<dbReference type="InterPro" id="IPR011919">
    <property type="entry name" value="Cell_div_ZipA"/>
</dbReference>
<dbReference type="STRING" id="83771.SAMN02910357_00522"/>
<evidence type="ECO:0000256" key="1">
    <source>
        <dbReference type="ARBA" id="ARBA00022475"/>
    </source>
</evidence>
<evidence type="ECO:0000256" key="9">
    <source>
        <dbReference type="RuleBase" id="RU003613"/>
    </source>
</evidence>
<sequence>MTFNDSSSIILIVGAVAILAFVVHGLWFSGRSVNRKLVKTSKEDQEIANSSAVGKVRIVMPQTEGDSLDAVPQKVETFVNKTDGKKDPQETENKEKPAAKFNISQTYELNLYAADGRSYKGLDLEELFGNYGFIRGEKDIYCVYENPSLKDHIVFRICSLEAPYSFPKDMTDFSTRSLAIYMHLPQKGKCFIYFKAMRIAANCLIEHLGGVLFDNDNCEMTEDKLDSIERTLKAYDKSED</sequence>
<comment type="subcellular location">
    <subcellularLocation>
        <location evidence="9">Cell inner membrane</location>
        <topology evidence="9">Single-pass type I membrane protein</topology>
    </subcellularLocation>
</comment>
<keyword evidence="6 9" id="KW-0472">Membrane</keyword>
<dbReference type="PANTHER" id="PTHR38685">
    <property type="entry name" value="CELL DIVISION PROTEIN ZIPA"/>
    <property type="match status" value="1"/>
</dbReference>
<keyword evidence="5 10" id="KW-1133">Transmembrane helix</keyword>
<dbReference type="Gene3D" id="3.30.1400.10">
    <property type="entry name" value="ZipA, C-terminal FtsZ-binding domain"/>
    <property type="match status" value="1"/>
</dbReference>
<evidence type="ECO:0000256" key="3">
    <source>
        <dbReference type="ARBA" id="ARBA00022618"/>
    </source>
</evidence>
<gene>
    <name evidence="12" type="ORF">SAMN02745213_00750</name>
</gene>
<accession>A0A1T4V5J5</accession>
<comment type="similarity">
    <text evidence="8">Belongs to the ZipA family.</text>
</comment>
<dbReference type="Proteomes" id="UP000242432">
    <property type="component" value="Unassembled WGS sequence"/>
</dbReference>
<name>A0A1T4V5J5_9GAMM</name>
<evidence type="ECO:0000256" key="4">
    <source>
        <dbReference type="ARBA" id="ARBA00022692"/>
    </source>
</evidence>
<keyword evidence="3 8" id="KW-0132">Cell division</keyword>
<dbReference type="InterPro" id="IPR036765">
    <property type="entry name" value="ZipA_FtsZ-bd_C_sf"/>
</dbReference>
<keyword evidence="4 9" id="KW-0812">Transmembrane</keyword>
<reference evidence="13" key="1">
    <citation type="submission" date="2017-02" db="EMBL/GenBank/DDBJ databases">
        <authorList>
            <person name="Varghese N."/>
            <person name="Submissions S."/>
        </authorList>
    </citation>
    <scope>NUCLEOTIDE SEQUENCE [LARGE SCALE GENOMIC DNA]</scope>
    <source>
        <strain evidence="13">DSM 3072</strain>
    </source>
</reference>
<keyword evidence="2 9" id="KW-0997">Cell inner membrane</keyword>
<evidence type="ECO:0000256" key="10">
    <source>
        <dbReference type="SAM" id="Phobius"/>
    </source>
</evidence>
<dbReference type="EMBL" id="FUXX01000008">
    <property type="protein sequence ID" value="SKA59801.1"/>
    <property type="molecule type" value="Genomic_DNA"/>
</dbReference>
<dbReference type="SUPFAM" id="SSF64383">
    <property type="entry name" value="Cell-division protein ZipA, C-terminal domain"/>
    <property type="match status" value="1"/>
</dbReference>
<evidence type="ECO:0000256" key="5">
    <source>
        <dbReference type="ARBA" id="ARBA00022989"/>
    </source>
</evidence>
<dbReference type="RefSeq" id="WP_078928293.1">
    <property type="nucleotide sequence ID" value="NZ_FUXX01000008.1"/>
</dbReference>
<feature type="domain" description="ZipA C-terminal FtsZ-binding" evidence="11">
    <location>
        <begin position="103"/>
        <end position="232"/>
    </location>
</feature>
<evidence type="ECO:0000259" key="11">
    <source>
        <dbReference type="SMART" id="SM00771"/>
    </source>
</evidence>
<evidence type="ECO:0000256" key="2">
    <source>
        <dbReference type="ARBA" id="ARBA00022519"/>
    </source>
</evidence>